<reference evidence="20 21" key="1">
    <citation type="journal article" date="2023" name="G3 (Bethesda)">
        <title>A high-quality reference genome for the fission yeast Schizosaccharomyces osmophilus.</title>
        <authorList>
            <person name="Jia G.S."/>
            <person name="Zhang W.C."/>
            <person name="Liang Y."/>
            <person name="Liu X.H."/>
            <person name="Rhind N."/>
            <person name="Pidoux A."/>
            <person name="Brysch-Herzberg M."/>
            <person name="Du L.L."/>
        </authorList>
    </citation>
    <scope>NUCLEOTIDE SEQUENCE [LARGE SCALE GENOMIC DNA]</scope>
    <source>
        <strain evidence="20 21">CBS 15793</strain>
    </source>
</reference>
<evidence type="ECO:0000256" key="2">
    <source>
        <dbReference type="ARBA" id="ARBA00004186"/>
    </source>
</evidence>
<keyword evidence="10" id="KW-0159">Chromosome partition</keyword>
<feature type="coiled-coil region" evidence="19">
    <location>
        <begin position="95"/>
        <end position="161"/>
    </location>
</feature>
<evidence type="ECO:0000256" key="4">
    <source>
        <dbReference type="ARBA" id="ARBA00008491"/>
    </source>
</evidence>
<evidence type="ECO:0000256" key="1">
    <source>
        <dbReference type="ARBA" id="ARBA00004123"/>
    </source>
</evidence>
<dbReference type="InterPro" id="IPR013966">
    <property type="entry name" value="Spc34"/>
</dbReference>
<evidence type="ECO:0000256" key="19">
    <source>
        <dbReference type="SAM" id="Coils"/>
    </source>
</evidence>
<protein>
    <recommendedName>
        <fullName evidence="17">DASH complex subunit SPC34</fullName>
    </recommendedName>
    <alternativeName>
        <fullName evidence="18">Outer kinetochore protein SPC34</fullName>
    </alternativeName>
</protein>
<keyword evidence="8" id="KW-0493">Microtubule</keyword>
<keyword evidence="16" id="KW-0137">Centromere</keyword>
<evidence type="ECO:0000313" key="21">
    <source>
        <dbReference type="Proteomes" id="UP001212411"/>
    </source>
</evidence>
<sequence>MAEFIKHLNSISASSEKLVETEPKPETRFTDALLHANSIIDLIRDAEKEELITTEATSLPKGIEEKYNSESPADHVACIEELLDICPMQGGREYLEALVEKYNTHMTALENLETALVEQKERLQLFEQRQKDQVSARENILQRENSEIQRLENEIDKAKLELGKNYP</sequence>
<dbReference type="GeneID" id="80876555"/>
<evidence type="ECO:0000256" key="6">
    <source>
        <dbReference type="ARBA" id="ARBA00022490"/>
    </source>
</evidence>
<evidence type="ECO:0000256" key="15">
    <source>
        <dbReference type="ARBA" id="ARBA00023306"/>
    </source>
</evidence>
<keyword evidence="5" id="KW-0158">Chromosome</keyword>
<dbReference type="EMBL" id="CP115612">
    <property type="protein sequence ID" value="WBW73533.1"/>
    <property type="molecule type" value="Genomic_DNA"/>
</dbReference>
<gene>
    <name evidence="20" type="primary">spc34</name>
    <name evidence="20" type="ORF">SOMG_03075</name>
</gene>
<evidence type="ECO:0000313" key="20">
    <source>
        <dbReference type="EMBL" id="WBW73533.1"/>
    </source>
</evidence>
<dbReference type="GO" id="GO:0042729">
    <property type="term" value="C:DASH complex"/>
    <property type="evidence" value="ECO:0007669"/>
    <property type="project" value="InterPro"/>
</dbReference>
<dbReference type="Pfam" id="PF08657">
    <property type="entry name" value="DASH_Spc34"/>
    <property type="match status" value="1"/>
</dbReference>
<comment type="similarity">
    <text evidence="4">Belongs to the DASH complex SPC34 family.</text>
</comment>
<evidence type="ECO:0000256" key="7">
    <source>
        <dbReference type="ARBA" id="ARBA00022618"/>
    </source>
</evidence>
<accession>A0AAF0AWK3</accession>
<evidence type="ECO:0000256" key="12">
    <source>
        <dbReference type="ARBA" id="ARBA00023054"/>
    </source>
</evidence>
<evidence type="ECO:0000256" key="13">
    <source>
        <dbReference type="ARBA" id="ARBA00023212"/>
    </source>
</evidence>
<keyword evidence="9" id="KW-0498">Mitosis</keyword>
<evidence type="ECO:0000256" key="10">
    <source>
        <dbReference type="ARBA" id="ARBA00022829"/>
    </source>
</evidence>
<name>A0AAF0AWK3_9SCHI</name>
<dbReference type="Proteomes" id="UP001212411">
    <property type="component" value="Chromosome 2"/>
</dbReference>
<evidence type="ECO:0000256" key="16">
    <source>
        <dbReference type="ARBA" id="ARBA00023328"/>
    </source>
</evidence>
<evidence type="ECO:0000256" key="5">
    <source>
        <dbReference type="ARBA" id="ARBA00022454"/>
    </source>
</evidence>
<keyword evidence="11" id="KW-0995">Kinetochore</keyword>
<dbReference type="GO" id="GO:0051301">
    <property type="term" value="P:cell division"/>
    <property type="evidence" value="ECO:0007669"/>
    <property type="project" value="UniProtKB-KW"/>
</dbReference>
<keyword evidence="7" id="KW-0132">Cell division</keyword>
<keyword evidence="14" id="KW-0539">Nucleus</keyword>
<dbReference type="RefSeq" id="XP_056037776.1">
    <property type="nucleotide sequence ID" value="XM_056181866.1"/>
</dbReference>
<keyword evidence="21" id="KW-1185">Reference proteome</keyword>
<evidence type="ECO:0000256" key="18">
    <source>
        <dbReference type="ARBA" id="ARBA00044346"/>
    </source>
</evidence>
<evidence type="ECO:0000256" key="8">
    <source>
        <dbReference type="ARBA" id="ARBA00022701"/>
    </source>
</evidence>
<dbReference type="GO" id="GO:0005876">
    <property type="term" value="C:spindle microtubule"/>
    <property type="evidence" value="ECO:0007669"/>
    <property type="project" value="InterPro"/>
</dbReference>
<dbReference type="GO" id="GO:0008608">
    <property type="term" value="P:attachment of spindle microtubules to kinetochore"/>
    <property type="evidence" value="ECO:0007669"/>
    <property type="project" value="InterPro"/>
</dbReference>
<evidence type="ECO:0000256" key="9">
    <source>
        <dbReference type="ARBA" id="ARBA00022776"/>
    </source>
</evidence>
<organism evidence="20 21">
    <name type="scientific">Schizosaccharomyces osmophilus</name>
    <dbReference type="NCBI Taxonomy" id="2545709"/>
    <lineage>
        <taxon>Eukaryota</taxon>
        <taxon>Fungi</taxon>
        <taxon>Dikarya</taxon>
        <taxon>Ascomycota</taxon>
        <taxon>Taphrinomycotina</taxon>
        <taxon>Schizosaccharomycetes</taxon>
        <taxon>Schizosaccharomycetales</taxon>
        <taxon>Schizosaccharomycetaceae</taxon>
        <taxon>Schizosaccharomyces</taxon>
    </lineage>
</organism>
<evidence type="ECO:0000256" key="14">
    <source>
        <dbReference type="ARBA" id="ARBA00023242"/>
    </source>
</evidence>
<dbReference type="AlphaFoldDB" id="A0AAF0AWK3"/>
<evidence type="ECO:0000256" key="3">
    <source>
        <dbReference type="ARBA" id="ARBA00004629"/>
    </source>
</evidence>
<comment type="subcellular location">
    <subcellularLocation>
        <location evidence="3">Chromosome</location>
        <location evidence="3">Centromere</location>
        <location evidence="3">Kinetochore</location>
    </subcellularLocation>
    <subcellularLocation>
        <location evidence="2">Cytoplasm</location>
        <location evidence="2">Cytoskeleton</location>
        <location evidence="2">Spindle</location>
    </subcellularLocation>
    <subcellularLocation>
        <location evidence="1">Nucleus</location>
    </subcellularLocation>
</comment>
<evidence type="ECO:0000256" key="11">
    <source>
        <dbReference type="ARBA" id="ARBA00022838"/>
    </source>
</evidence>
<keyword evidence="15" id="KW-0131">Cell cycle</keyword>
<evidence type="ECO:0000256" key="17">
    <source>
        <dbReference type="ARBA" id="ARBA00044112"/>
    </source>
</evidence>
<keyword evidence="6" id="KW-0963">Cytoplasm</keyword>
<dbReference type="KEGG" id="som:SOMG_03075"/>
<keyword evidence="12 19" id="KW-0175">Coiled coil</keyword>
<keyword evidence="13" id="KW-0206">Cytoskeleton</keyword>
<proteinExistence type="inferred from homology"/>